<dbReference type="Pfam" id="PF01494">
    <property type="entry name" value="FAD_binding_3"/>
    <property type="match status" value="1"/>
</dbReference>
<dbReference type="PRINTS" id="PR00420">
    <property type="entry name" value="RNGMNOXGNASE"/>
</dbReference>
<dbReference type="Gene3D" id="3.50.50.60">
    <property type="entry name" value="FAD/NAD(P)-binding domain"/>
    <property type="match status" value="1"/>
</dbReference>
<evidence type="ECO:0000256" key="2">
    <source>
        <dbReference type="ARBA" id="ARBA00023033"/>
    </source>
</evidence>
<dbReference type="Gene3D" id="3.30.9.30">
    <property type="match status" value="1"/>
</dbReference>
<reference evidence="4" key="1">
    <citation type="submission" date="2020-08" db="EMBL/GenBank/DDBJ databases">
        <authorList>
            <person name="Hu Y."/>
            <person name="Nguyen S.V."/>
            <person name="Li F."/>
            <person name="Fanning S."/>
        </authorList>
    </citation>
    <scope>NUCLEOTIDE SEQUENCE</scope>
    <source>
        <strain evidence="4">SYSU D8009</strain>
    </source>
</reference>
<gene>
    <name evidence="4" type="ORF">H7965_13860</name>
</gene>
<keyword evidence="2" id="KW-0503">Monooxygenase</keyword>
<evidence type="ECO:0000256" key="1">
    <source>
        <dbReference type="ARBA" id="ARBA00023002"/>
    </source>
</evidence>
<dbReference type="Proteomes" id="UP000600101">
    <property type="component" value="Unassembled WGS sequence"/>
</dbReference>
<dbReference type="NCBIfam" id="NF005720">
    <property type="entry name" value="PRK07538.1"/>
    <property type="match status" value="1"/>
</dbReference>
<feature type="domain" description="FAD-binding" evidence="3">
    <location>
        <begin position="2"/>
        <end position="353"/>
    </location>
</feature>
<evidence type="ECO:0000313" key="5">
    <source>
        <dbReference type="Proteomes" id="UP000600101"/>
    </source>
</evidence>
<dbReference type="RefSeq" id="WP_186771179.1">
    <property type="nucleotide sequence ID" value="NZ_JACOMF010000015.1"/>
</dbReference>
<comment type="caution">
    <text evidence="4">The sequence shown here is derived from an EMBL/GenBank/DDBJ whole genome shotgun (WGS) entry which is preliminary data.</text>
</comment>
<proteinExistence type="predicted"/>
<dbReference type="InterPro" id="IPR036188">
    <property type="entry name" value="FAD/NAD-bd_sf"/>
</dbReference>
<evidence type="ECO:0000313" key="4">
    <source>
        <dbReference type="EMBL" id="MBC4016406.1"/>
    </source>
</evidence>
<evidence type="ECO:0000259" key="3">
    <source>
        <dbReference type="Pfam" id="PF01494"/>
    </source>
</evidence>
<dbReference type="GO" id="GO:0071949">
    <property type="term" value="F:FAD binding"/>
    <property type="evidence" value="ECO:0007669"/>
    <property type="project" value="InterPro"/>
</dbReference>
<name>A0A9X0UE45_9PROT</name>
<dbReference type="GO" id="GO:0004497">
    <property type="term" value="F:monooxygenase activity"/>
    <property type="evidence" value="ECO:0007669"/>
    <property type="project" value="UniProtKB-KW"/>
</dbReference>
<dbReference type="PANTHER" id="PTHR13789">
    <property type="entry name" value="MONOOXYGENASE"/>
    <property type="match status" value="1"/>
</dbReference>
<dbReference type="AlphaFoldDB" id="A0A9X0UE45"/>
<keyword evidence="1" id="KW-0560">Oxidoreductase</keyword>
<dbReference type="PANTHER" id="PTHR13789:SF268">
    <property type="entry name" value="5-METHYLPHENAZINE-1-CARBOXYLATE 1-MONOOXYGENASE"/>
    <property type="match status" value="1"/>
</dbReference>
<dbReference type="EMBL" id="JACOMF010000015">
    <property type="protein sequence ID" value="MBC4016406.1"/>
    <property type="molecule type" value="Genomic_DNA"/>
</dbReference>
<dbReference type="InterPro" id="IPR050493">
    <property type="entry name" value="FAD-dep_Monooxygenase_BioMet"/>
</dbReference>
<accession>A0A9X0UE45</accession>
<sequence length="409" mass="43915">MRVLIAGAGIGGLALALSLHERGIGCTVFEAAREVRALGVGINALPHAVAELAALGLLPALDAVAIRTRTLTYANRFGQEILSELRGMHAGHPVPQFSIHRGHLQAVLLRAVRERLGEGAVLTDHRLERASQDAEGVTARFATAAGPVEARGDILVGADGIHSALRAALHPEDGGIRWTGIILWRGATEWPVWRSGDSMMVAGDMNEKLVLYPIAPGTTPETRLTNWALGIRQAEGAPPPPREDWSRRGRHEDALRGLVRFQVPDLDVAALVSATEEIFVYPMADRDPLPWWTRGRLTLLGDAAHPMYPTGSNGAAQAILDARCLARCLEALPAPQALERYEAERRTRTTEIVLSNRRGGPERVLDIVSARAPEGFTRIEAVISAAELAEIGLRYAAAAGFALGGQAAR</sequence>
<organism evidence="4 5">
    <name type="scientific">Siccirubricoccus deserti</name>
    <dbReference type="NCBI Taxonomy" id="2013562"/>
    <lineage>
        <taxon>Bacteria</taxon>
        <taxon>Pseudomonadati</taxon>
        <taxon>Pseudomonadota</taxon>
        <taxon>Alphaproteobacteria</taxon>
        <taxon>Acetobacterales</taxon>
        <taxon>Roseomonadaceae</taxon>
        <taxon>Siccirubricoccus</taxon>
    </lineage>
</organism>
<dbReference type="SUPFAM" id="SSF51905">
    <property type="entry name" value="FAD/NAD(P)-binding domain"/>
    <property type="match status" value="1"/>
</dbReference>
<dbReference type="SUPFAM" id="SSF54373">
    <property type="entry name" value="FAD-linked reductases, C-terminal domain"/>
    <property type="match status" value="1"/>
</dbReference>
<dbReference type="InterPro" id="IPR002938">
    <property type="entry name" value="FAD-bd"/>
</dbReference>
<keyword evidence="5" id="KW-1185">Reference proteome</keyword>
<protein>
    <submittedName>
        <fullName evidence="4">Flavin-dependent oxidoreductase</fullName>
    </submittedName>
</protein>